<dbReference type="PRINTS" id="PR00851">
    <property type="entry name" value="XRODRMPGMNTB"/>
</dbReference>
<dbReference type="Pfam" id="PF04851">
    <property type="entry name" value="ResIII"/>
    <property type="match status" value="1"/>
</dbReference>
<evidence type="ECO:0000256" key="5">
    <source>
        <dbReference type="ARBA" id="ARBA00022801"/>
    </source>
</evidence>
<dbReference type="GO" id="GO:0043138">
    <property type="term" value="F:3'-5' DNA helicase activity"/>
    <property type="evidence" value="ECO:0007669"/>
    <property type="project" value="UniProtKB-EC"/>
</dbReference>
<dbReference type="FunFam" id="3.40.50.300:FF:000077">
    <property type="entry name" value="Probable DNA repair helicase RAD25"/>
    <property type="match status" value="1"/>
</dbReference>
<dbReference type="InterPro" id="IPR050615">
    <property type="entry name" value="ATP-dep_DNA_Helicase"/>
</dbReference>
<dbReference type="GO" id="GO:0005524">
    <property type="term" value="F:ATP binding"/>
    <property type="evidence" value="ECO:0007669"/>
    <property type="project" value="UniProtKB-KW"/>
</dbReference>
<feature type="domain" description="Helicase C-terminal" evidence="17">
    <location>
        <begin position="510"/>
        <end position="662"/>
    </location>
</feature>
<dbReference type="InterPro" id="IPR001650">
    <property type="entry name" value="Helicase_C-like"/>
</dbReference>
<evidence type="ECO:0000256" key="15">
    <source>
        <dbReference type="SAM" id="MobiDB-lite"/>
    </source>
</evidence>
<dbReference type="CDD" id="cd18029">
    <property type="entry name" value="DEXHc_XPB"/>
    <property type="match status" value="1"/>
</dbReference>
<dbReference type="EC" id="5.6.2.4" evidence="13"/>
<keyword evidence="9" id="KW-0234">DNA repair</keyword>
<feature type="region of interest" description="Disordered" evidence="15">
    <location>
        <begin position="747"/>
        <end position="785"/>
    </location>
</feature>
<evidence type="ECO:0000256" key="4">
    <source>
        <dbReference type="ARBA" id="ARBA00022763"/>
    </source>
</evidence>
<dbReference type="GO" id="GO:0000112">
    <property type="term" value="C:nucleotide-excision repair factor 3 complex"/>
    <property type="evidence" value="ECO:0007669"/>
    <property type="project" value="TreeGrafter"/>
</dbReference>
<dbReference type="InterPro" id="IPR032830">
    <property type="entry name" value="XPB/Ssl2_N"/>
</dbReference>
<dbReference type="InterPro" id="IPR001161">
    <property type="entry name" value="XPB/Ssl2"/>
</dbReference>
<evidence type="ECO:0000256" key="1">
    <source>
        <dbReference type="ARBA" id="ARBA00004123"/>
    </source>
</evidence>
<dbReference type="SMART" id="SM00487">
    <property type="entry name" value="DEXDc"/>
    <property type="match status" value="1"/>
</dbReference>
<dbReference type="GO" id="GO:0006289">
    <property type="term" value="P:nucleotide-excision repair"/>
    <property type="evidence" value="ECO:0007669"/>
    <property type="project" value="InterPro"/>
</dbReference>
<dbReference type="InterPro" id="IPR027417">
    <property type="entry name" value="P-loop_NTPase"/>
</dbReference>
<dbReference type="SUPFAM" id="SSF52540">
    <property type="entry name" value="P-loop containing nucleoside triphosphate hydrolases"/>
    <property type="match status" value="2"/>
</dbReference>
<dbReference type="PANTHER" id="PTHR11274">
    <property type="entry name" value="RAD25/XP-B DNA REPAIR HELICASE"/>
    <property type="match status" value="1"/>
</dbReference>
<dbReference type="NCBIfam" id="TIGR00603">
    <property type="entry name" value="rad25"/>
    <property type="match status" value="1"/>
</dbReference>
<dbReference type="InterPro" id="IPR032438">
    <property type="entry name" value="ERCC3_RAD25_C"/>
</dbReference>
<dbReference type="PROSITE" id="PS51194">
    <property type="entry name" value="HELICASE_CTER"/>
    <property type="match status" value="1"/>
</dbReference>
<dbReference type="GO" id="GO:0016787">
    <property type="term" value="F:hydrolase activity"/>
    <property type="evidence" value="ECO:0007669"/>
    <property type="project" value="UniProtKB-KW"/>
</dbReference>
<dbReference type="PROSITE" id="PS51192">
    <property type="entry name" value="HELICASE_ATP_BIND_1"/>
    <property type="match status" value="1"/>
</dbReference>
<keyword evidence="6" id="KW-0347">Helicase</keyword>
<dbReference type="CDD" id="cd18789">
    <property type="entry name" value="SF2_C_XPB"/>
    <property type="match status" value="1"/>
</dbReference>
<dbReference type="Pfam" id="PF16203">
    <property type="entry name" value="ERCC3_RAD25_C"/>
    <property type="match status" value="1"/>
</dbReference>
<keyword evidence="5" id="KW-0378">Hydrolase</keyword>
<dbReference type="InterPro" id="IPR014001">
    <property type="entry name" value="Helicase_ATP-bd"/>
</dbReference>
<keyword evidence="8" id="KW-0238">DNA-binding</keyword>
<proteinExistence type="inferred from homology"/>
<evidence type="ECO:0000256" key="2">
    <source>
        <dbReference type="ARBA" id="ARBA00006637"/>
    </source>
</evidence>
<evidence type="ECO:0000256" key="11">
    <source>
        <dbReference type="ARBA" id="ARBA00023242"/>
    </source>
</evidence>
<evidence type="ECO:0000256" key="10">
    <source>
        <dbReference type="ARBA" id="ARBA00023235"/>
    </source>
</evidence>
<feature type="compositionally biased region" description="Basic and acidic residues" evidence="15">
    <location>
        <begin position="750"/>
        <end position="785"/>
    </location>
</feature>
<dbReference type="GO" id="GO:0006367">
    <property type="term" value="P:transcription initiation at RNA polymerase II promoter"/>
    <property type="evidence" value="ECO:0007669"/>
    <property type="project" value="InterPro"/>
</dbReference>
<comment type="catalytic activity">
    <reaction evidence="14">
        <text>ATP + H2O = ADP + phosphate + H(+)</text>
        <dbReference type="Rhea" id="RHEA:13065"/>
        <dbReference type="ChEBI" id="CHEBI:15377"/>
        <dbReference type="ChEBI" id="CHEBI:15378"/>
        <dbReference type="ChEBI" id="CHEBI:30616"/>
        <dbReference type="ChEBI" id="CHEBI:43474"/>
        <dbReference type="ChEBI" id="CHEBI:456216"/>
        <dbReference type="EC" id="5.6.2.4"/>
    </reaction>
</comment>
<dbReference type="GO" id="GO:0097550">
    <property type="term" value="C:transcription preinitiation complex"/>
    <property type="evidence" value="ECO:0007669"/>
    <property type="project" value="TreeGrafter"/>
</dbReference>
<keyword evidence="7" id="KW-0067">ATP-binding</keyword>
<comment type="similarity">
    <text evidence="2">Belongs to the helicase family. RAD25/XPB subfamily.</text>
</comment>
<evidence type="ECO:0000313" key="18">
    <source>
        <dbReference type="EMBL" id="CRZ10732.1"/>
    </source>
</evidence>
<feature type="domain" description="Helicase ATP-binding" evidence="16">
    <location>
        <begin position="293"/>
        <end position="456"/>
    </location>
</feature>
<evidence type="ECO:0000256" key="8">
    <source>
        <dbReference type="ARBA" id="ARBA00023125"/>
    </source>
</evidence>
<dbReference type="PANTHER" id="PTHR11274:SF0">
    <property type="entry name" value="GENERAL TRANSCRIPTION AND DNA REPAIR FACTOR IIH HELICASE SUBUNIT XPB"/>
    <property type="match status" value="1"/>
</dbReference>
<keyword evidence="11" id="KW-0539">Nucleus</keyword>
<evidence type="ECO:0000256" key="6">
    <source>
        <dbReference type="ARBA" id="ARBA00022806"/>
    </source>
</evidence>
<dbReference type="EMBL" id="HACM01010290">
    <property type="protein sequence ID" value="CRZ10732.1"/>
    <property type="molecule type" value="Transcribed_RNA"/>
</dbReference>
<dbReference type="GO" id="GO:0005675">
    <property type="term" value="C:transcription factor TFIIH holo complex"/>
    <property type="evidence" value="ECO:0007669"/>
    <property type="project" value="TreeGrafter"/>
</dbReference>
<comment type="subcellular location">
    <subcellularLocation>
        <location evidence="1">Nucleus</location>
    </subcellularLocation>
</comment>
<dbReference type="InterPro" id="IPR006935">
    <property type="entry name" value="Helicase/UvrB_N"/>
</dbReference>
<sequence length="785" mass="89268">MDGNHGDNDGHFDHIKDQQRNNVQNIVLSRDFSSMDLKTDHVNRPVWVMPNGKVLLETFSPIYKQAYDFLIGIAEPVTRPYFIHEYQITNLSLYAAASVGLRTSDILSGLRRLCKTDLPSELIEFIETRTERCGKVRLVLNKNRYFVESIYAAALQNLLRVPIISQARIDQFDSSLKERDPVTGFITSLPAEKESLHLPGTDANTRIDQSKAMGMDLSPTFDANISSANPTAVLSFEIDPKTVEDVRRECIQIEYPMLEEYEFRKDDLTPNLPISLKPIAQIRSYQEKSLSKMFGNGRARSGIIVLPCGAGKTLVGITATCTVRKSTLVFCNTGVSVDQWKRQYLHWANIPRKNVSVFTSTTKDAIVEDEAALVITTYNMIAFSGQRSAAAQKILEQIRKREWGLVILDEVHVAPARTFRLCVSMTHSRCKLGLTATLLREDDLIDHLSFLIGPKLYEANWLALQLQGYLATVQCVEVRCPMTAEFYAEYLTAEAHKQRLLYVMNPNKFRACQYLINWHEARGDKILVFSDNIFSLEKYAKDLKRPLIHGKTKDQERLDFLKHIQTDDNLNTLFISKVGDTSIDLPDVNVIIQISSHFASRRQEAQRLGRILRPKATTSSRFNAYFYTLVSEDTKEMLYATKRQTFLIDQGYSFKVVTNLVDTASHQGEKLLLNSKNSQLELLSQVMASDRSSGDLEDVADQDGDMCFSEFRQEQIVARRKKGQLSTLTGAHAASYDEVVRRPPAVSKLAEMRKKERTEAKRRRMADDKRRQEMEELKADEGGVR</sequence>
<evidence type="ECO:0000256" key="14">
    <source>
        <dbReference type="ARBA" id="ARBA00048988"/>
    </source>
</evidence>
<dbReference type="SMART" id="SM00490">
    <property type="entry name" value="HELICc"/>
    <property type="match status" value="1"/>
</dbReference>
<evidence type="ECO:0000256" key="7">
    <source>
        <dbReference type="ARBA" id="ARBA00022840"/>
    </source>
</evidence>
<keyword evidence="4" id="KW-0227">DNA damage</keyword>
<dbReference type="AlphaFoldDB" id="A0A0H5RAQ4"/>
<evidence type="ECO:0000259" key="16">
    <source>
        <dbReference type="PROSITE" id="PS51192"/>
    </source>
</evidence>
<dbReference type="FunFam" id="3.40.50.300:FF:000117">
    <property type="entry name" value="Putative DNA repair helicase rad25"/>
    <property type="match status" value="1"/>
</dbReference>
<evidence type="ECO:0000256" key="12">
    <source>
        <dbReference type="ARBA" id="ARBA00034617"/>
    </source>
</evidence>
<evidence type="ECO:0000256" key="3">
    <source>
        <dbReference type="ARBA" id="ARBA00022741"/>
    </source>
</evidence>
<organism evidence="18">
    <name type="scientific">Spongospora subterranea</name>
    <dbReference type="NCBI Taxonomy" id="70186"/>
    <lineage>
        <taxon>Eukaryota</taxon>
        <taxon>Sar</taxon>
        <taxon>Rhizaria</taxon>
        <taxon>Endomyxa</taxon>
        <taxon>Phytomyxea</taxon>
        <taxon>Plasmodiophorida</taxon>
        <taxon>Plasmodiophoridae</taxon>
        <taxon>Spongospora</taxon>
    </lineage>
</organism>
<name>A0A0H5RAQ4_9EUKA</name>
<evidence type="ECO:0000256" key="9">
    <source>
        <dbReference type="ARBA" id="ARBA00023204"/>
    </source>
</evidence>
<comment type="catalytic activity">
    <reaction evidence="12">
        <text>Couples ATP hydrolysis with the unwinding of duplex DNA by translocating in the 3'-5' direction.</text>
        <dbReference type="EC" id="5.6.2.4"/>
    </reaction>
</comment>
<reference evidence="18" key="1">
    <citation type="submission" date="2015-04" db="EMBL/GenBank/DDBJ databases">
        <title>The genome sequence of the plant pathogenic Rhizarian Plasmodiophora brassicae reveals insights in its biotrophic life cycle and the origin of chitin synthesis.</title>
        <authorList>
            <person name="Schwelm A."/>
            <person name="Fogelqvist J."/>
            <person name="Knaust A."/>
            <person name="Julke S."/>
            <person name="Lilja T."/>
            <person name="Dhandapani V."/>
            <person name="Bonilla-Rosso G."/>
            <person name="Karlsson M."/>
            <person name="Shevchenko A."/>
            <person name="Choi S.R."/>
            <person name="Kim H.G."/>
            <person name="Park J.Y."/>
            <person name="Lim Y.P."/>
            <person name="Ludwig-Muller J."/>
            <person name="Dixelius C."/>
        </authorList>
    </citation>
    <scope>NUCLEOTIDE SEQUENCE</scope>
    <source>
        <tissue evidence="18">Potato root galls</tissue>
    </source>
</reference>
<evidence type="ECO:0000259" key="17">
    <source>
        <dbReference type="PROSITE" id="PS51194"/>
    </source>
</evidence>
<keyword evidence="3" id="KW-0547">Nucleotide-binding</keyword>
<evidence type="ECO:0000256" key="13">
    <source>
        <dbReference type="ARBA" id="ARBA00034808"/>
    </source>
</evidence>
<protein>
    <recommendedName>
        <fullName evidence="13">DNA 3'-5' helicase</fullName>
        <ecNumber evidence="13">5.6.2.4</ecNumber>
    </recommendedName>
</protein>
<dbReference type="Pfam" id="PF13625">
    <property type="entry name" value="Helicase_C_3"/>
    <property type="match status" value="1"/>
</dbReference>
<accession>A0A0H5RAQ4</accession>
<keyword evidence="10" id="KW-0413">Isomerase</keyword>
<dbReference type="Gene3D" id="3.40.50.300">
    <property type="entry name" value="P-loop containing nucleotide triphosphate hydrolases"/>
    <property type="match status" value="2"/>
</dbReference>
<dbReference type="GO" id="GO:0003677">
    <property type="term" value="F:DNA binding"/>
    <property type="evidence" value="ECO:0007669"/>
    <property type="project" value="UniProtKB-KW"/>
</dbReference>